<dbReference type="KEGG" id="cavi:CAV_0160"/>
<sequence length="71" mass="8057">MLKKVILSSLVALTLGSVLLEARAYRPNNPSLSVDRPYRPGSFDKNNYYTNQRCAHLPYGSLAYYRCMADI</sequence>
<dbReference type="Proteomes" id="UP000201169">
    <property type="component" value="Chromosome"/>
</dbReference>
<dbReference type="EMBL" id="CP022347">
    <property type="protein sequence ID" value="ASQ29832.1"/>
    <property type="molecule type" value="Genomic_DNA"/>
</dbReference>
<dbReference type="RefSeq" id="WP_094752791.1">
    <property type="nucleotide sequence ID" value="NZ_CP022347.1"/>
</dbReference>
<accession>A0A222MVX5</accession>
<feature type="signal peptide" evidence="1">
    <location>
        <begin position="1"/>
        <end position="24"/>
    </location>
</feature>
<keyword evidence="1" id="KW-0732">Signal</keyword>
<proteinExistence type="predicted"/>
<reference evidence="2 3" key="1">
    <citation type="submission" date="2017-07" db="EMBL/GenBank/DDBJ databases">
        <title>Analysis of two Campylobacter avium genomes and identification of a novel hippuricase gene.</title>
        <authorList>
            <person name="Miller W.G."/>
            <person name="Chapman M.H."/>
            <person name="Yee E."/>
            <person name="Revez J."/>
            <person name="Bono J.L."/>
            <person name="Rossi M."/>
        </authorList>
    </citation>
    <scope>NUCLEOTIDE SEQUENCE [LARGE SCALE GENOMIC DNA]</scope>
    <source>
        <strain evidence="2 3">LMG 24591</strain>
    </source>
</reference>
<dbReference type="AlphaFoldDB" id="A0A222MVX5"/>
<evidence type="ECO:0000313" key="3">
    <source>
        <dbReference type="Proteomes" id="UP000201169"/>
    </source>
</evidence>
<organism evidence="2 3">
    <name type="scientific">Campylobacter avium LMG 24591</name>
    <dbReference type="NCBI Taxonomy" id="522484"/>
    <lineage>
        <taxon>Bacteria</taxon>
        <taxon>Pseudomonadati</taxon>
        <taxon>Campylobacterota</taxon>
        <taxon>Epsilonproteobacteria</taxon>
        <taxon>Campylobacterales</taxon>
        <taxon>Campylobacteraceae</taxon>
        <taxon>Campylobacter</taxon>
    </lineage>
</organism>
<feature type="chain" id="PRO_5013188793" evidence="1">
    <location>
        <begin position="25"/>
        <end position="71"/>
    </location>
</feature>
<name>A0A222MVX5_9BACT</name>
<evidence type="ECO:0000313" key="2">
    <source>
        <dbReference type="EMBL" id="ASQ29832.1"/>
    </source>
</evidence>
<protein>
    <submittedName>
        <fullName evidence="2">Uncharacterized protein</fullName>
    </submittedName>
</protein>
<dbReference type="OrthoDB" id="9986559at2"/>
<keyword evidence="3" id="KW-1185">Reference proteome</keyword>
<evidence type="ECO:0000256" key="1">
    <source>
        <dbReference type="SAM" id="SignalP"/>
    </source>
</evidence>
<gene>
    <name evidence="2" type="ORF">CAV_0160</name>
</gene>